<evidence type="ECO:0000259" key="2">
    <source>
        <dbReference type="Pfam" id="PF13349"/>
    </source>
</evidence>
<dbReference type="PROSITE" id="PS51257">
    <property type="entry name" value="PROKAR_LIPOPROTEIN"/>
    <property type="match status" value="1"/>
</dbReference>
<dbReference type="AlphaFoldDB" id="A0A109QXU1"/>
<reference evidence="4" key="2">
    <citation type="submission" date="2016-01" db="EMBL/GenBank/DDBJ databases">
        <title>First complete genome sequence of a species in the genus Microterricola, an extremophilic cold active enzyme producing strain ERGS5:02 isolated from Sikkim Himalaya.</title>
        <authorList>
            <person name="Kumar R."/>
            <person name="Singh D."/>
            <person name="Swarnkar M.K."/>
        </authorList>
    </citation>
    <scope>NUCLEOTIDE SEQUENCE [LARGE SCALE GENOMIC DNA]</scope>
    <source>
        <strain evidence="4">ERGS5:02</strain>
    </source>
</reference>
<accession>A0A109QXU1</accession>
<gene>
    <name evidence="3" type="ORF">AWU67_16540</name>
</gene>
<evidence type="ECO:0000256" key="1">
    <source>
        <dbReference type="SAM" id="SignalP"/>
    </source>
</evidence>
<evidence type="ECO:0000313" key="4">
    <source>
        <dbReference type="Proteomes" id="UP000058305"/>
    </source>
</evidence>
<dbReference type="RefSeq" id="WP_067231651.1">
    <property type="nucleotide sequence ID" value="NZ_CP014145.1"/>
</dbReference>
<feature type="signal peptide" evidence="1">
    <location>
        <begin position="1"/>
        <end position="31"/>
    </location>
</feature>
<proteinExistence type="predicted"/>
<dbReference type="OrthoDB" id="4331847at2"/>
<dbReference type="Proteomes" id="UP000058305">
    <property type="component" value="Chromosome"/>
</dbReference>
<dbReference type="KEGG" id="mvd:AWU67_16540"/>
<keyword evidence="1" id="KW-0732">Signal</keyword>
<evidence type="ECO:0000313" key="3">
    <source>
        <dbReference type="EMBL" id="AMB60199.1"/>
    </source>
</evidence>
<feature type="domain" description="DUF4097" evidence="2">
    <location>
        <begin position="45"/>
        <end position="220"/>
    </location>
</feature>
<organism evidence="3 4">
    <name type="scientific">Microterricola viridarii</name>
    <dbReference type="NCBI Taxonomy" id="412690"/>
    <lineage>
        <taxon>Bacteria</taxon>
        <taxon>Bacillati</taxon>
        <taxon>Actinomycetota</taxon>
        <taxon>Actinomycetes</taxon>
        <taxon>Micrococcales</taxon>
        <taxon>Microbacteriaceae</taxon>
        <taxon>Microterricola</taxon>
    </lineage>
</organism>
<dbReference type="Pfam" id="PF13349">
    <property type="entry name" value="DUF4097"/>
    <property type="match status" value="1"/>
</dbReference>
<feature type="chain" id="PRO_5007140163" description="DUF4097 domain-containing protein" evidence="1">
    <location>
        <begin position="32"/>
        <end position="245"/>
    </location>
</feature>
<keyword evidence="4" id="KW-1185">Reference proteome</keyword>
<dbReference type="InterPro" id="IPR025164">
    <property type="entry name" value="Toastrack_DUF4097"/>
</dbReference>
<name>A0A109QXU1_9MICO</name>
<dbReference type="EMBL" id="CP014145">
    <property type="protein sequence ID" value="AMB60199.1"/>
    <property type="molecule type" value="Genomic_DNA"/>
</dbReference>
<protein>
    <recommendedName>
        <fullName evidence="2">DUF4097 domain-containing protein</fullName>
    </recommendedName>
</protein>
<reference evidence="3 4" key="1">
    <citation type="journal article" date="2016" name="J. Biotechnol.">
        <title>First complete genome sequence of a species in the genus Microterricola, an extremophilic cold active enzyme producing bacterial strain ERGS5:02 isolated from Sikkim Himalaya.</title>
        <authorList>
            <person name="Himanshu"/>
            <person name="Swarnkar M.K."/>
            <person name="Singh D."/>
            <person name="Kumar R."/>
        </authorList>
    </citation>
    <scope>NUCLEOTIDE SEQUENCE [LARGE SCALE GENOMIC DNA]</scope>
    <source>
        <strain evidence="3 4">ERGS5:02</strain>
    </source>
</reference>
<sequence length="245" mass="25359">MRTTFRTVTAVAGIAIAALALSGCALLPAHATNDKATLTETVSAVRINGNSGSVTVQGVVGATDIRIEREIHYWGNKRQFDATYEVSGTELVLNGCGNRCSVDYTVELPEGVDVSGRTDNGAIELEAVNDVDVQTSNGKISLDEVAGRVKASTSNGRIEGEALNGAGIIAKTSNGSIELELETPQNVRANTSNGSITLHVPSGSFNVKAETSNGAKNINIPTDPNGTFLLDVGTSNGSITVSPVD</sequence>